<dbReference type="KEGG" id="caua:113049967"/>
<feature type="region of interest" description="Disordered" evidence="1">
    <location>
        <begin position="46"/>
        <end position="104"/>
    </location>
</feature>
<evidence type="ECO:0000313" key="2">
    <source>
        <dbReference type="Proteomes" id="UP000515129"/>
    </source>
</evidence>
<protein>
    <submittedName>
        <fullName evidence="3">Uncharacterized protein LOC113049967</fullName>
    </submittedName>
</protein>
<dbReference type="AlphaFoldDB" id="A0A6P6K7W2"/>
<feature type="region of interest" description="Disordered" evidence="1">
    <location>
        <begin position="1"/>
        <end position="25"/>
    </location>
</feature>
<dbReference type="RefSeq" id="XP_026068483.1">
    <property type="nucleotide sequence ID" value="XM_026212698.1"/>
</dbReference>
<evidence type="ECO:0000256" key="1">
    <source>
        <dbReference type="SAM" id="MobiDB-lite"/>
    </source>
</evidence>
<accession>A0A6P6K7W2</accession>
<dbReference type="OrthoDB" id="3263820at2759"/>
<proteinExistence type="predicted"/>
<keyword evidence="2" id="KW-1185">Reference proteome</keyword>
<gene>
    <name evidence="3" type="primary">LOC113049967</name>
</gene>
<organism evidence="2 3">
    <name type="scientific">Carassius auratus</name>
    <name type="common">Goldfish</name>
    <dbReference type="NCBI Taxonomy" id="7957"/>
    <lineage>
        <taxon>Eukaryota</taxon>
        <taxon>Metazoa</taxon>
        <taxon>Chordata</taxon>
        <taxon>Craniata</taxon>
        <taxon>Vertebrata</taxon>
        <taxon>Euteleostomi</taxon>
        <taxon>Actinopterygii</taxon>
        <taxon>Neopterygii</taxon>
        <taxon>Teleostei</taxon>
        <taxon>Ostariophysi</taxon>
        <taxon>Cypriniformes</taxon>
        <taxon>Cyprinidae</taxon>
        <taxon>Cyprininae</taxon>
        <taxon>Carassius</taxon>
    </lineage>
</organism>
<dbReference type="Proteomes" id="UP000515129">
    <property type="component" value="Chromosome 30"/>
</dbReference>
<feature type="region of interest" description="Disordered" evidence="1">
    <location>
        <begin position="176"/>
        <end position="202"/>
    </location>
</feature>
<dbReference type="GeneID" id="113049967"/>
<name>A0A6P6K7W2_CARAU</name>
<sequence length="364" mass="41459">MMAHKRRYKEHVLDDLRQPSKATKYRRITESENYFKCRDRGSYKKYLNCPSSHKEKRRVSTELSQNAPHEGPLTESASSQTAGLQHEQDTQNNKSSEPDSEAAWRQSHLVQVMELPSTSDQDRPWTHISGDQPDIKMLTELQDISWTQPEENKSVPTADQHEPNKKVWQDISWTQPEENMSFPTPDQQEPNEKAGPLTDGDDPVYPGAPLTKGQSLLLLMSFILRHNLTAVSLDHLLKIFNEHFPGMVPVTTYLFRKAYGQYGNYEPHFYCPTCENYLGKNTGELQCDICHTVTDSDSSLKSGCFFLVLSLASQIKTLLEEKQPKIQNDWLNSDTISDIQCGDEYQKLKESGAPSTRSGPYSAK</sequence>
<reference evidence="3" key="1">
    <citation type="submission" date="2025-08" db="UniProtKB">
        <authorList>
            <consortium name="RefSeq"/>
        </authorList>
    </citation>
    <scope>IDENTIFICATION</scope>
    <source>
        <strain evidence="3">Wakin</strain>
        <tissue evidence="3">Muscle</tissue>
    </source>
</reference>
<feature type="compositionally biased region" description="Polar residues" evidence="1">
    <location>
        <begin position="176"/>
        <end position="188"/>
    </location>
</feature>
<evidence type="ECO:0000313" key="3">
    <source>
        <dbReference type="RefSeq" id="XP_026068483.1"/>
    </source>
</evidence>